<dbReference type="InterPro" id="IPR006664">
    <property type="entry name" value="OMP_bac"/>
</dbReference>
<dbReference type="PANTHER" id="PTHR30329:SF21">
    <property type="entry name" value="LIPOPROTEIN YIAD-RELATED"/>
    <property type="match status" value="1"/>
</dbReference>
<evidence type="ECO:0000256" key="3">
    <source>
        <dbReference type="ARBA" id="ARBA00023237"/>
    </source>
</evidence>
<comment type="subcellular location">
    <subcellularLocation>
        <location evidence="1">Cell outer membrane</location>
    </subcellularLocation>
</comment>
<dbReference type="InterPro" id="IPR036737">
    <property type="entry name" value="OmpA-like_sf"/>
</dbReference>
<dbReference type="CDD" id="cd07185">
    <property type="entry name" value="OmpA_C-like"/>
    <property type="match status" value="1"/>
</dbReference>
<dbReference type="Gene3D" id="3.30.1330.60">
    <property type="entry name" value="OmpA-like domain"/>
    <property type="match status" value="1"/>
</dbReference>
<name>A0ABT5TC52_9RHOB</name>
<proteinExistence type="predicted"/>
<dbReference type="PROSITE" id="PS51123">
    <property type="entry name" value="OMPA_2"/>
    <property type="match status" value="1"/>
</dbReference>
<dbReference type="EMBL" id="JAQZSM010000009">
    <property type="protein sequence ID" value="MDD7971747.1"/>
    <property type="molecule type" value="Genomic_DNA"/>
</dbReference>
<dbReference type="RefSeq" id="WP_274352424.1">
    <property type="nucleotide sequence ID" value="NZ_JAQZSM010000009.1"/>
</dbReference>
<dbReference type="PANTHER" id="PTHR30329">
    <property type="entry name" value="STATOR ELEMENT OF FLAGELLAR MOTOR COMPLEX"/>
    <property type="match status" value="1"/>
</dbReference>
<dbReference type="InterPro" id="IPR006665">
    <property type="entry name" value="OmpA-like"/>
</dbReference>
<gene>
    <name evidence="6" type="ORF">PUT78_11600</name>
</gene>
<organism evidence="6 7">
    <name type="scientific">Roseinatronobacter alkalisoli</name>
    <dbReference type="NCBI Taxonomy" id="3028235"/>
    <lineage>
        <taxon>Bacteria</taxon>
        <taxon>Pseudomonadati</taxon>
        <taxon>Pseudomonadota</taxon>
        <taxon>Alphaproteobacteria</taxon>
        <taxon>Rhodobacterales</taxon>
        <taxon>Paracoccaceae</taxon>
        <taxon>Roseinatronobacter</taxon>
    </lineage>
</organism>
<dbReference type="PRINTS" id="PR01021">
    <property type="entry name" value="OMPADOMAIN"/>
</dbReference>
<accession>A0ABT5TC52</accession>
<keyword evidence="7" id="KW-1185">Reference proteome</keyword>
<evidence type="ECO:0000256" key="1">
    <source>
        <dbReference type="ARBA" id="ARBA00004442"/>
    </source>
</evidence>
<feature type="domain" description="OmpA-like" evidence="5">
    <location>
        <begin position="56"/>
        <end position="173"/>
    </location>
</feature>
<protein>
    <submittedName>
        <fullName evidence="6">OmpA family protein</fullName>
    </submittedName>
</protein>
<sequence length="205" mass="22735">MNRRFFMLGAAGAVLVACDGPNAPEAGIGLDEGGFGNPTMHNTLVQTGRINIAEIMTRRFEAEVPAMVNFAFDSAVLDAEARRILRHQAHWMKQFPELRFRIFGHTDAVGSAAYNRRLGQRRADAVRSYLMQQGIPRNSIIATVSRGQTQPLIVTQGRERANRRTVTEIAGAIRRHPTVMNGEYARILHREYVASAAPRPTQGTP</sequence>
<reference evidence="6" key="1">
    <citation type="submission" date="2023-02" db="EMBL/GenBank/DDBJ databases">
        <title>Description of Roseinatronobacter alkalisoli sp. nov., an alkaliphilic bacerium isolated from soda soil.</title>
        <authorList>
            <person name="Wei W."/>
        </authorList>
    </citation>
    <scope>NUCLEOTIDE SEQUENCE</scope>
    <source>
        <strain evidence="6">HJB301</strain>
    </source>
</reference>
<dbReference type="Proteomes" id="UP001431784">
    <property type="component" value="Unassembled WGS sequence"/>
</dbReference>
<evidence type="ECO:0000313" key="7">
    <source>
        <dbReference type="Proteomes" id="UP001431784"/>
    </source>
</evidence>
<dbReference type="Pfam" id="PF00691">
    <property type="entry name" value="OmpA"/>
    <property type="match status" value="1"/>
</dbReference>
<evidence type="ECO:0000256" key="4">
    <source>
        <dbReference type="PROSITE-ProRule" id="PRU00473"/>
    </source>
</evidence>
<keyword evidence="3" id="KW-0998">Cell outer membrane</keyword>
<keyword evidence="2 4" id="KW-0472">Membrane</keyword>
<dbReference type="InterPro" id="IPR050330">
    <property type="entry name" value="Bact_OuterMem_StrucFunc"/>
</dbReference>
<evidence type="ECO:0000259" key="5">
    <source>
        <dbReference type="PROSITE" id="PS51123"/>
    </source>
</evidence>
<dbReference type="PROSITE" id="PS51257">
    <property type="entry name" value="PROKAR_LIPOPROTEIN"/>
    <property type="match status" value="1"/>
</dbReference>
<evidence type="ECO:0000313" key="6">
    <source>
        <dbReference type="EMBL" id="MDD7971747.1"/>
    </source>
</evidence>
<dbReference type="SUPFAM" id="SSF103088">
    <property type="entry name" value="OmpA-like"/>
    <property type="match status" value="1"/>
</dbReference>
<evidence type="ECO:0000256" key="2">
    <source>
        <dbReference type="ARBA" id="ARBA00023136"/>
    </source>
</evidence>
<comment type="caution">
    <text evidence="6">The sequence shown here is derived from an EMBL/GenBank/DDBJ whole genome shotgun (WGS) entry which is preliminary data.</text>
</comment>